<dbReference type="Proteomes" id="UP000053593">
    <property type="component" value="Unassembled WGS sequence"/>
</dbReference>
<keyword evidence="3 4" id="KW-0408">Iron</keyword>
<dbReference type="EMBL" id="KN834825">
    <property type="protein sequence ID" value="KIK53698.1"/>
    <property type="molecule type" value="Genomic_DNA"/>
</dbReference>
<dbReference type="GO" id="GO:0034354">
    <property type="term" value="P:'de novo' NAD+ biosynthetic process from L-tryptophan"/>
    <property type="evidence" value="ECO:0007669"/>
    <property type="project" value="TreeGrafter"/>
</dbReference>
<evidence type="ECO:0000256" key="5">
    <source>
        <dbReference type="SAM" id="MobiDB-lite"/>
    </source>
</evidence>
<evidence type="ECO:0000256" key="1">
    <source>
        <dbReference type="ARBA" id="ARBA00007119"/>
    </source>
</evidence>
<evidence type="ECO:0000256" key="2">
    <source>
        <dbReference type="ARBA" id="ARBA00022723"/>
    </source>
</evidence>
<dbReference type="GO" id="GO:0033754">
    <property type="term" value="F:indoleamine 2,3-dioxygenase activity"/>
    <property type="evidence" value="ECO:0007669"/>
    <property type="project" value="TreeGrafter"/>
</dbReference>
<dbReference type="GO" id="GO:0005737">
    <property type="term" value="C:cytoplasm"/>
    <property type="evidence" value="ECO:0007669"/>
    <property type="project" value="TreeGrafter"/>
</dbReference>
<organism evidence="6 7">
    <name type="scientific">Collybiopsis luxurians FD-317 M1</name>
    <dbReference type="NCBI Taxonomy" id="944289"/>
    <lineage>
        <taxon>Eukaryota</taxon>
        <taxon>Fungi</taxon>
        <taxon>Dikarya</taxon>
        <taxon>Basidiomycota</taxon>
        <taxon>Agaricomycotina</taxon>
        <taxon>Agaricomycetes</taxon>
        <taxon>Agaricomycetidae</taxon>
        <taxon>Agaricales</taxon>
        <taxon>Marasmiineae</taxon>
        <taxon>Omphalotaceae</taxon>
        <taxon>Collybiopsis</taxon>
        <taxon>Collybiopsis luxurians</taxon>
    </lineage>
</organism>
<evidence type="ECO:0000256" key="4">
    <source>
        <dbReference type="PIRSR" id="PIRSR600898-1"/>
    </source>
</evidence>
<protein>
    <submittedName>
        <fullName evidence="6">Unplaced genomic scaffold GYMLUscaffold_77, whole genome shotgun sequence</fullName>
    </submittedName>
</protein>
<sequence length="467" mass="52386">MNFSTLFSSFTCTSSIQKNGPEQEPPSQLHFDIDPVTGFVPPEPLPRLCREFKIWEDVLEEAPDVLKLGDDISEEALALKAKGEAWRAHIRAISILDIVSLKAQPRILQRAHVVLAWLVQYYVHSLPPSVETKRVPASLAVPLVGVSRLLGIAPVITFSDTITWNWELIRPGDPVTIDNMAVVHNFTGREDERHFYQVQAAIELHGVQILQIIEEYTKTSHLDEPTISKIAGNLTRMTVIIEEINDLIQSIRTGCDPHVFYWEMRPWFNGNDAKGPSDPGWIYEGVDPDVPELKYLSGPSGGQSAVMHALDLFLDISHDFEGGCSTNKPADRGFMNRMRLYMLGKHRAYLEQLQKSPRPIRELAKYIPALREPYNDAIAALKKLRSFHMRIAVMYITNMARASSLQPRNPEVGVDKNRQEVRVESGNVTKSNRPEQSEPVRGSGGSDFAPLLRAGIDATARASLRDP</sequence>
<dbReference type="Pfam" id="PF01231">
    <property type="entry name" value="IDO"/>
    <property type="match status" value="1"/>
</dbReference>
<comment type="similarity">
    <text evidence="1">Belongs to the indoleamine 2,3-dioxygenase family.</text>
</comment>
<reference evidence="6 7" key="1">
    <citation type="submission" date="2014-04" db="EMBL/GenBank/DDBJ databases">
        <title>Evolutionary Origins and Diversification of the Mycorrhizal Mutualists.</title>
        <authorList>
            <consortium name="DOE Joint Genome Institute"/>
            <consortium name="Mycorrhizal Genomics Consortium"/>
            <person name="Kohler A."/>
            <person name="Kuo A."/>
            <person name="Nagy L.G."/>
            <person name="Floudas D."/>
            <person name="Copeland A."/>
            <person name="Barry K.W."/>
            <person name="Cichocki N."/>
            <person name="Veneault-Fourrey C."/>
            <person name="LaButti K."/>
            <person name="Lindquist E.A."/>
            <person name="Lipzen A."/>
            <person name="Lundell T."/>
            <person name="Morin E."/>
            <person name="Murat C."/>
            <person name="Riley R."/>
            <person name="Ohm R."/>
            <person name="Sun H."/>
            <person name="Tunlid A."/>
            <person name="Henrissat B."/>
            <person name="Grigoriev I.V."/>
            <person name="Hibbett D.S."/>
            <person name="Martin F."/>
        </authorList>
    </citation>
    <scope>NUCLEOTIDE SEQUENCE [LARGE SCALE GENOMIC DNA]</scope>
    <source>
        <strain evidence="6 7">FD-317 M1</strain>
    </source>
</reference>
<feature type="compositionally biased region" description="Basic and acidic residues" evidence="5">
    <location>
        <begin position="413"/>
        <end position="423"/>
    </location>
</feature>
<dbReference type="Gene3D" id="1.20.58.480">
    <property type="match status" value="1"/>
</dbReference>
<proteinExistence type="inferred from homology"/>
<feature type="region of interest" description="Disordered" evidence="5">
    <location>
        <begin position="405"/>
        <end position="453"/>
    </location>
</feature>
<dbReference type="GO" id="GO:0046872">
    <property type="term" value="F:metal ion binding"/>
    <property type="evidence" value="ECO:0007669"/>
    <property type="project" value="UniProtKB-KW"/>
</dbReference>
<evidence type="ECO:0000313" key="7">
    <source>
        <dbReference type="Proteomes" id="UP000053593"/>
    </source>
</evidence>
<evidence type="ECO:0000256" key="3">
    <source>
        <dbReference type="ARBA" id="ARBA00023004"/>
    </source>
</evidence>
<dbReference type="SUPFAM" id="SSF140959">
    <property type="entry name" value="Indolic compounds 2,3-dioxygenase-like"/>
    <property type="match status" value="1"/>
</dbReference>
<feature type="binding site" description="proximal binding residue" evidence="4">
    <location>
        <position position="388"/>
    </location>
    <ligand>
        <name>heme b</name>
        <dbReference type="ChEBI" id="CHEBI:60344"/>
    </ligand>
    <ligandPart>
        <name>Fe</name>
        <dbReference type="ChEBI" id="CHEBI:18248"/>
    </ligandPart>
</feature>
<name>A0A0D0CFH1_9AGAR</name>
<dbReference type="GO" id="GO:0019441">
    <property type="term" value="P:L-tryptophan catabolic process to kynurenine"/>
    <property type="evidence" value="ECO:0007669"/>
    <property type="project" value="InterPro"/>
</dbReference>
<keyword evidence="7" id="KW-1185">Reference proteome</keyword>
<accession>A0A0D0CFH1</accession>
<dbReference type="OrthoDB" id="540174at2759"/>
<dbReference type="PANTHER" id="PTHR28657">
    <property type="entry name" value="INDOLEAMINE 2,3-DIOXYGENASE"/>
    <property type="match status" value="1"/>
</dbReference>
<keyword evidence="4" id="KW-0349">Heme</keyword>
<dbReference type="InterPro" id="IPR037217">
    <property type="entry name" value="Trp/Indoleamine_2_3_dOase-like"/>
</dbReference>
<dbReference type="PANTHER" id="PTHR28657:SF5">
    <property type="entry name" value="INDOLEAMINE 2,3-DIOXYGENASE"/>
    <property type="match status" value="1"/>
</dbReference>
<keyword evidence="2 4" id="KW-0479">Metal-binding</keyword>
<evidence type="ECO:0000313" key="6">
    <source>
        <dbReference type="EMBL" id="KIK53698.1"/>
    </source>
</evidence>
<dbReference type="AlphaFoldDB" id="A0A0D0CFH1"/>
<dbReference type="HOGENOM" id="CLU_010089_2_0_1"/>
<gene>
    <name evidence="6" type="ORF">GYMLUDRAFT_207248</name>
</gene>
<dbReference type="InterPro" id="IPR000898">
    <property type="entry name" value="Indolamine_dOase"/>
</dbReference>
<dbReference type="GO" id="GO:0020037">
    <property type="term" value="F:heme binding"/>
    <property type="evidence" value="ECO:0007669"/>
    <property type="project" value="InterPro"/>
</dbReference>